<organism evidence="1 2">
    <name type="scientific">Methylobacterium fujisawaense</name>
    <dbReference type="NCBI Taxonomy" id="107400"/>
    <lineage>
        <taxon>Bacteria</taxon>
        <taxon>Pseudomonadati</taxon>
        <taxon>Pseudomonadota</taxon>
        <taxon>Alphaproteobacteria</taxon>
        <taxon>Hyphomicrobiales</taxon>
        <taxon>Methylobacteriaceae</taxon>
        <taxon>Methylobacterium</taxon>
    </lineage>
</organism>
<evidence type="ECO:0008006" key="3">
    <source>
        <dbReference type="Google" id="ProtNLM"/>
    </source>
</evidence>
<gene>
    <name evidence="1" type="ORF">GGQ91_004286</name>
</gene>
<keyword evidence="2" id="KW-1185">Reference proteome</keyword>
<dbReference type="EMBL" id="JACJIM010000006">
    <property type="protein sequence ID" value="MBA9064880.1"/>
    <property type="molecule type" value="Genomic_DNA"/>
</dbReference>
<sequence length="158" mass="17770">MLIAEFNVTVTNAQVVVFERPPRACEWTDDHEAQGFLFSPGDVSFGVPDHDGGCRIQIYSNEKFVPDDLCIWAVQVPFEVSGDYIHVGTVSETREVHIDRDKYNLTFSVYDGHVIDGDCTFMLKLFFSNDTNPSFSIIKKGIGITTDRVLRVDADEIS</sequence>
<dbReference type="InterPro" id="IPR038691">
    <property type="entry name" value="ComJ_sf"/>
</dbReference>
<dbReference type="Proteomes" id="UP000565455">
    <property type="component" value="Unassembled WGS sequence"/>
</dbReference>
<dbReference type="RefSeq" id="WP_182592772.1">
    <property type="nucleotide sequence ID" value="NZ_JACJIM010000006.1"/>
</dbReference>
<comment type="caution">
    <text evidence="1">The sequence shown here is derived from an EMBL/GenBank/DDBJ whole genome shotgun (WGS) entry which is preliminary data.</text>
</comment>
<name>A0ABR6DFK2_9HYPH</name>
<evidence type="ECO:0000313" key="2">
    <source>
        <dbReference type="Proteomes" id="UP000565455"/>
    </source>
</evidence>
<dbReference type="Pfam" id="PF11033">
    <property type="entry name" value="ComJ"/>
    <property type="match status" value="1"/>
</dbReference>
<dbReference type="GeneID" id="96605916"/>
<accession>A0ABR6DFK2</accession>
<proteinExistence type="predicted"/>
<dbReference type="InterPro" id="IPR020354">
    <property type="entry name" value="Competence_nuclease_inhibitor"/>
</dbReference>
<evidence type="ECO:0000313" key="1">
    <source>
        <dbReference type="EMBL" id="MBA9064880.1"/>
    </source>
</evidence>
<reference evidence="1 2" key="1">
    <citation type="submission" date="2020-08" db="EMBL/GenBank/DDBJ databases">
        <title>Genomic Encyclopedia of Type Strains, Phase IV (KMG-IV): sequencing the most valuable type-strain genomes for metagenomic binning, comparative biology and taxonomic classification.</title>
        <authorList>
            <person name="Goeker M."/>
        </authorList>
    </citation>
    <scope>NUCLEOTIDE SEQUENCE [LARGE SCALE GENOMIC DNA]</scope>
    <source>
        <strain evidence="1 2">DSM 5686</strain>
    </source>
</reference>
<protein>
    <recommendedName>
        <fullName evidence="3">CUB domain-containing protein</fullName>
    </recommendedName>
</protein>
<dbReference type="Gene3D" id="2.60.34.30">
    <property type="entry name" value="Competence, DNA-entry nuclease inhibitor, ComJ"/>
    <property type="match status" value="1"/>
</dbReference>